<accession>A0A4D6M461</accession>
<dbReference type="PANTHER" id="PTHR47165">
    <property type="entry name" value="OS03G0429900 PROTEIN"/>
    <property type="match status" value="1"/>
</dbReference>
<dbReference type="InterPro" id="IPR012340">
    <property type="entry name" value="NA-bd_OB-fold"/>
</dbReference>
<dbReference type="SUPFAM" id="SSF50249">
    <property type="entry name" value="Nucleic acid-binding proteins"/>
    <property type="match status" value="1"/>
</dbReference>
<protein>
    <submittedName>
        <fullName evidence="7">Nucleic acid-binding</fullName>
    </submittedName>
</protein>
<evidence type="ECO:0000313" key="8">
    <source>
        <dbReference type="Proteomes" id="UP000501690"/>
    </source>
</evidence>
<name>A0A4D6M461_VIGUN</name>
<dbReference type="InterPro" id="IPR013955">
    <property type="entry name" value="Rep_factor-A_C"/>
</dbReference>
<evidence type="ECO:0000256" key="5">
    <source>
        <dbReference type="ARBA" id="ARBA00023125"/>
    </source>
</evidence>
<evidence type="ECO:0000256" key="2">
    <source>
        <dbReference type="ARBA" id="ARBA00022723"/>
    </source>
</evidence>
<dbReference type="InterPro" id="IPR047192">
    <property type="entry name" value="Euk_RPA1_DBD_C"/>
</dbReference>
<comment type="similarity">
    <text evidence="1">Belongs to the replication factor A protein 1 family.</text>
</comment>
<keyword evidence="2" id="KW-0479">Metal-binding</keyword>
<keyword evidence="8" id="KW-1185">Reference proteome</keyword>
<keyword evidence="5" id="KW-0238">DNA-binding</keyword>
<dbReference type="Gene3D" id="2.40.50.140">
    <property type="entry name" value="Nucleic acid-binding proteins"/>
    <property type="match status" value="1"/>
</dbReference>
<feature type="domain" description="Replication factor A C-terminal" evidence="6">
    <location>
        <begin position="48"/>
        <end position="168"/>
    </location>
</feature>
<reference evidence="7 8" key="1">
    <citation type="submission" date="2019-04" db="EMBL/GenBank/DDBJ databases">
        <title>An improved genome assembly and genetic linkage map for asparagus bean, Vigna unguiculata ssp. sesquipedialis.</title>
        <authorList>
            <person name="Xia Q."/>
            <person name="Zhang R."/>
            <person name="Dong Y."/>
        </authorList>
    </citation>
    <scope>NUCLEOTIDE SEQUENCE [LARGE SCALE GENOMIC DNA]</scope>
    <source>
        <tissue evidence="7">Leaf</tissue>
    </source>
</reference>
<sequence length="306" mass="35159">MWDNTESPSQALTQLCGSSKVSLEDDFIKLHPRSSIEGLKDFKQENTFVVKATIKHVLDHDDWWYTTCICNKAVYPDSKMFFCEKFKLKLHVIDATDSTTFVVFDRDASAMLKKSCSDILDLQDKNTAAGDLPKEFEVLIDKTYLFKVECKNDYNSKFESFRVKKVCMDEKVIESFSDVEIKSLDLYSANEEESKLNEQTNQISSDSIAEDLLIKFTEESNDLKTLSDDLNNIVASHVPPEESLKNKNVIDSQIHELTRKESSHLDNLDLVTQPPVPVLKRQSRSMLQENKKILVKMLKKNIKIEK</sequence>
<keyword evidence="3" id="KW-0863">Zinc-finger</keyword>
<evidence type="ECO:0000259" key="6">
    <source>
        <dbReference type="Pfam" id="PF08646"/>
    </source>
</evidence>
<dbReference type="EMBL" id="CP039350">
    <property type="protein sequence ID" value="QCD96042.1"/>
    <property type="molecule type" value="Genomic_DNA"/>
</dbReference>
<dbReference type="PANTHER" id="PTHR47165:SF4">
    <property type="entry name" value="OS03G0429900 PROTEIN"/>
    <property type="match status" value="1"/>
</dbReference>
<proteinExistence type="inferred from homology"/>
<evidence type="ECO:0000256" key="1">
    <source>
        <dbReference type="ARBA" id="ARBA00005690"/>
    </source>
</evidence>
<evidence type="ECO:0000256" key="4">
    <source>
        <dbReference type="ARBA" id="ARBA00022833"/>
    </source>
</evidence>
<keyword evidence="4" id="KW-0862">Zinc</keyword>
<dbReference type="AlphaFoldDB" id="A0A4D6M461"/>
<organism evidence="7 8">
    <name type="scientific">Vigna unguiculata</name>
    <name type="common">Cowpea</name>
    <dbReference type="NCBI Taxonomy" id="3917"/>
    <lineage>
        <taxon>Eukaryota</taxon>
        <taxon>Viridiplantae</taxon>
        <taxon>Streptophyta</taxon>
        <taxon>Embryophyta</taxon>
        <taxon>Tracheophyta</taxon>
        <taxon>Spermatophyta</taxon>
        <taxon>Magnoliopsida</taxon>
        <taxon>eudicotyledons</taxon>
        <taxon>Gunneridae</taxon>
        <taxon>Pentapetalae</taxon>
        <taxon>rosids</taxon>
        <taxon>fabids</taxon>
        <taxon>Fabales</taxon>
        <taxon>Fabaceae</taxon>
        <taxon>Papilionoideae</taxon>
        <taxon>50 kb inversion clade</taxon>
        <taxon>NPAAA clade</taxon>
        <taxon>indigoferoid/millettioid clade</taxon>
        <taxon>Phaseoleae</taxon>
        <taxon>Vigna</taxon>
    </lineage>
</organism>
<dbReference type="GO" id="GO:0008270">
    <property type="term" value="F:zinc ion binding"/>
    <property type="evidence" value="ECO:0007669"/>
    <property type="project" value="UniProtKB-KW"/>
</dbReference>
<dbReference type="GO" id="GO:0003677">
    <property type="term" value="F:DNA binding"/>
    <property type="evidence" value="ECO:0007669"/>
    <property type="project" value="UniProtKB-KW"/>
</dbReference>
<dbReference type="Pfam" id="PF08646">
    <property type="entry name" value="Rep_fac-A_C"/>
    <property type="match status" value="1"/>
</dbReference>
<dbReference type="Proteomes" id="UP000501690">
    <property type="component" value="Linkage Group LG6"/>
</dbReference>
<gene>
    <name evidence="7" type="ORF">DEO72_LG6g744</name>
</gene>
<dbReference type="CDD" id="cd04476">
    <property type="entry name" value="RPA1_DBD_C"/>
    <property type="match status" value="1"/>
</dbReference>
<evidence type="ECO:0000256" key="3">
    <source>
        <dbReference type="ARBA" id="ARBA00022771"/>
    </source>
</evidence>
<evidence type="ECO:0000313" key="7">
    <source>
        <dbReference type="EMBL" id="QCD96042.1"/>
    </source>
</evidence>